<dbReference type="EMBL" id="JBHRSK010000002">
    <property type="protein sequence ID" value="MFC2966771.1"/>
    <property type="molecule type" value="Genomic_DNA"/>
</dbReference>
<evidence type="ECO:0000313" key="2">
    <source>
        <dbReference type="Proteomes" id="UP001595443"/>
    </source>
</evidence>
<protein>
    <submittedName>
        <fullName evidence="1">Uncharacterized protein</fullName>
    </submittedName>
</protein>
<accession>A0ABV7ACK0</accession>
<dbReference type="Proteomes" id="UP001595443">
    <property type="component" value="Unassembled WGS sequence"/>
</dbReference>
<name>A0ABV7ACK0_9RHOB</name>
<dbReference type="RefSeq" id="WP_377831359.1">
    <property type="nucleotide sequence ID" value="NZ_JBHRSK010000002.1"/>
</dbReference>
<sequence length="150" mass="17234">MDEILNVAFEETYSDETVNQTIFNEAMRRAASGAATHLQGAYEAATLKGTDRYVEVLWSVANGQHIQERQFKDIRNDYKAIMAARPQRDAIVKEQTLRNHVNALCEDSNGSVLEKMKTGWYKFRDPMFRGYVRMMAFNEGIELGDESFPR</sequence>
<organism evidence="1 2">
    <name type="scientific">Acidimangrovimonas pyrenivorans</name>
    <dbReference type="NCBI Taxonomy" id="2030798"/>
    <lineage>
        <taxon>Bacteria</taxon>
        <taxon>Pseudomonadati</taxon>
        <taxon>Pseudomonadota</taxon>
        <taxon>Alphaproteobacteria</taxon>
        <taxon>Rhodobacterales</taxon>
        <taxon>Paracoccaceae</taxon>
        <taxon>Acidimangrovimonas</taxon>
    </lineage>
</organism>
<gene>
    <name evidence="1" type="ORF">ACFOES_01565</name>
</gene>
<proteinExistence type="predicted"/>
<keyword evidence="2" id="KW-1185">Reference proteome</keyword>
<reference evidence="2" key="1">
    <citation type="journal article" date="2019" name="Int. J. Syst. Evol. Microbiol.">
        <title>The Global Catalogue of Microorganisms (GCM) 10K type strain sequencing project: providing services to taxonomists for standard genome sequencing and annotation.</title>
        <authorList>
            <consortium name="The Broad Institute Genomics Platform"/>
            <consortium name="The Broad Institute Genome Sequencing Center for Infectious Disease"/>
            <person name="Wu L."/>
            <person name="Ma J."/>
        </authorList>
    </citation>
    <scope>NUCLEOTIDE SEQUENCE [LARGE SCALE GENOMIC DNA]</scope>
    <source>
        <strain evidence="2">KCTC 62192</strain>
    </source>
</reference>
<evidence type="ECO:0000313" key="1">
    <source>
        <dbReference type="EMBL" id="MFC2966771.1"/>
    </source>
</evidence>
<comment type="caution">
    <text evidence="1">The sequence shown here is derived from an EMBL/GenBank/DDBJ whole genome shotgun (WGS) entry which is preliminary data.</text>
</comment>